<protein>
    <submittedName>
        <fullName evidence="6">Tyrosinase copper-binding domain-containing protein</fullName>
    </submittedName>
</protein>
<keyword evidence="3" id="KW-1133">Transmembrane helix</keyword>
<dbReference type="InterPro" id="IPR002227">
    <property type="entry name" value="Tyrosinase_Cu-bd"/>
</dbReference>
<dbReference type="SMART" id="SM01088">
    <property type="entry name" value="Col_cuticle_N"/>
    <property type="match status" value="1"/>
</dbReference>
<keyword evidence="3" id="KW-0472">Membrane</keyword>
<dbReference type="InterPro" id="IPR008922">
    <property type="entry name" value="Di-copper_centre_dom_sf"/>
</dbReference>
<reference evidence="6" key="1">
    <citation type="submission" date="2022-11" db="UniProtKB">
        <authorList>
            <consortium name="WormBaseParasite"/>
        </authorList>
    </citation>
    <scope>IDENTIFICATION</scope>
</reference>
<keyword evidence="5" id="KW-1185">Reference proteome</keyword>
<evidence type="ECO:0000256" key="2">
    <source>
        <dbReference type="SAM" id="MobiDB-lite"/>
    </source>
</evidence>
<feature type="compositionally biased region" description="Gly residues" evidence="2">
    <location>
        <begin position="199"/>
        <end position="208"/>
    </location>
</feature>
<evidence type="ECO:0000259" key="4">
    <source>
        <dbReference type="PROSITE" id="PS00498"/>
    </source>
</evidence>
<name>A0A914E9Y6_9BILA</name>
<dbReference type="PANTHER" id="PTHR24637:SF236">
    <property type="entry name" value="NEMATODE CUTICLE COLLAGEN N-TERMINAL DOMAIN-CONTAINING PROTEIN"/>
    <property type="match status" value="1"/>
</dbReference>
<dbReference type="Gene3D" id="1.20.5.320">
    <property type="entry name" value="6-Phosphogluconate Dehydrogenase, domain 3"/>
    <property type="match status" value="1"/>
</dbReference>
<dbReference type="Pfam" id="PF01484">
    <property type="entry name" value="Col_cuticle_N"/>
    <property type="match status" value="1"/>
</dbReference>
<dbReference type="WBParaSite" id="ACRNAN_scaffold6345.g28693.t1">
    <property type="protein sequence ID" value="ACRNAN_scaffold6345.g28693.t1"/>
    <property type="gene ID" value="ACRNAN_scaffold6345.g28693"/>
</dbReference>
<accession>A0A914E9Y6</accession>
<feature type="compositionally biased region" description="Pro residues" evidence="2">
    <location>
        <begin position="143"/>
        <end position="164"/>
    </location>
</feature>
<dbReference type="GO" id="GO:0042302">
    <property type="term" value="F:structural constituent of cuticle"/>
    <property type="evidence" value="ECO:0007669"/>
    <property type="project" value="InterPro"/>
</dbReference>
<feature type="compositionally biased region" description="Low complexity" evidence="2">
    <location>
        <begin position="177"/>
        <end position="186"/>
    </location>
</feature>
<dbReference type="Proteomes" id="UP000887540">
    <property type="component" value="Unplaced"/>
</dbReference>
<feature type="compositionally biased region" description="Pro residues" evidence="2">
    <location>
        <begin position="235"/>
        <end position="255"/>
    </location>
</feature>
<evidence type="ECO:0000313" key="6">
    <source>
        <dbReference type="WBParaSite" id="ACRNAN_scaffold6345.g28693.t1"/>
    </source>
</evidence>
<dbReference type="InterPro" id="IPR002486">
    <property type="entry name" value="Col_cuticle_N"/>
</dbReference>
<keyword evidence="3" id="KW-0812">Transmembrane</keyword>
<dbReference type="PANTHER" id="PTHR24637">
    <property type="entry name" value="COLLAGEN"/>
    <property type="match status" value="1"/>
</dbReference>
<feature type="region of interest" description="Disordered" evidence="2">
    <location>
        <begin position="143"/>
        <end position="275"/>
    </location>
</feature>
<feature type="compositionally biased region" description="Low complexity" evidence="2">
    <location>
        <begin position="209"/>
        <end position="224"/>
    </location>
</feature>
<keyword evidence="1" id="KW-0677">Repeat</keyword>
<dbReference type="AlphaFoldDB" id="A0A914E9Y6"/>
<dbReference type="PROSITE" id="PS00498">
    <property type="entry name" value="TYROSINASE_2"/>
    <property type="match status" value="1"/>
</dbReference>
<feature type="transmembrane region" description="Helical" evidence="3">
    <location>
        <begin position="7"/>
        <end position="29"/>
    </location>
</feature>
<dbReference type="Gene3D" id="1.10.1280.10">
    <property type="entry name" value="Di-copper center containing domain from catechol oxidase"/>
    <property type="match status" value="1"/>
</dbReference>
<evidence type="ECO:0000313" key="5">
    <source>
        <dbReference type="Proteomes" id="UP000887540"/>
    </source>
</evidence>
<dbReference type="PRINTS" id="PR00092">
    <property type="entry name" value="TYROSINASE"/>
</dbReference>
<feature type="domain" description="Tyrosinase copper-binding" evidence="4">
    <location>
        <begin position="648"/>
        <end position="659"/>
    </location>
</feature>
<proteinExistence type="predicted"/>
<sequence>MNIRSVAIIATVTSGIALIICLFTILSLFNDISSIKLEILKELEEFTKDANNAWDGIQEIKINVTHKYRIKNFIRHKRKNNVCDCSDPRYKGPPGPPGQPGKATSPAGSGEEAKEGCGDWWNIVIGEPACPCGIRPVCPAGPPGPPGPPGPIGGPGKDGPPGPPGITSRGQPGQPGPQGDAGSPGKSGPPGSPGEKGSDGVGGTGVPGPKGSPGPQGSPGTIPGKPGKASNQGLPGPPGASGPPGNPGLPGPNGNPGPEGKSGKPGEDASYCPCPSRTHELKLKEILDVTEIEYEIDCDELETDMLKIICKQLQMADQRNRLNCKPEDGVEKCVNGRRQMVKLPAPKVEKCRNIKCICEEMKGKLVSKKRRRTTRQAYGDEEELLQNTDQNVRGGNSCILPNGKVLKKAVRKEIRMLTDDERRRYFEAVNKMKEAGVHDRFTAWHSLVGYMGGAHAGPAFPGWHREYIKRYEIALRQFEPELAVPYWDTTLDDPLPDPTHSILFTEDFLGTNSKNDFLNDYQNISVDVDTTPFDRWYTPSLQNKSLDGTINHVYPSTRVRRRLTFNRQDGPFPIRQEMIDSLLNNRSIENILASSFPQKKGCSINGDMFGNFEFIHGFIHQFVGGANPDMSADPPIGHMGDPATSAADPIFFIFHSFVDYIFELWRKKQQSPEERETEYVPDDELCHAKQHFKNADMFPFSDDETPLKNIESHSNIYTDYLYEFAPRPNCSAPDYDCGSE</sequence>
<evidence type="ECO:0000256" key="3">
    <source>
        <dbReference type="SAM" id="Phobius"/>
    </source>
</evidence>
<organism evidence="5 6">
    <name type="scientific">Acrobeloides nanus</name>
    <dbReference type="NCBI Taxonomy" id="290746"/>
    <lineage>
        <taxon>Eukaryota</taxon>
        <taxon>Metazoa</taxon>
        <taxon>Ecdysozoa</taxon>
        <taxon>Nematoda</taxon>
        <taxon>Chromadorea</taxon>
        <taxon>Rhabditida</taxon>
        <taxon>Tylenchina</taxon>
        <taxon>Cephalobomorpha</taxon>
        <taxon>Cephaloboidea</taxon>
        <taxon>Cephalobidae</taxon>
        <taxon>Acrobeloides</taxon>
    </lineage>
</organism>
<dbReference type="GO" id="GO:0016491">
    <property type="term" value="F:oxidoreductase activity"/>
    <property type="evidence" value="ECO:0007669"/>
    <property type="project" value="InterPro"/>
</dbReference>
<dbReference type="Pfam" id="PF00264">
    <property type="entry name" value="Tyrosinase"/>
    <property type="match status" value="1"/>
</dbReference>
<dbReference type="SUPFAM" id="SSF48056">
    <property type="entry name" value="Di-copper centre-containing domain"/>
    <property type="match status" value="1"/>
</dbReference>
<feature type="region of interest" description="Disordered" evidence="2">
    <location>
        <begin position="85"/>
        <end position="114"/>
    </location>
</feature>
<evidence type="ECO:0000256" key="1">
    <source>
        <dbReference type="ARBA" id="ARBA00022737"/>
    </source>
</evidence>